<dbReference type="InterPro" id="IPR016477">
    <property type="entry name" value="Fructo-/Ketosamine-3-kinase"/>
</dbReference>
<evidence type="ECO:0000256" key="2">
    <source>
        <dbReference type="PIRNR" id="PIRNR006221"/>
    </source>
</evidence>
<reference evidence="3 4" key="1">
    <citation type="submission" date="2018-03" db="EMBL/GenBank/DDBJ databases">
        <title>Genomic Encyclopedia of Archaeal and Bacterial Type Strains, Phase II (KMG-II): from individual species to whole genera.</title>
        <authorList>
            <person name="Goeker M."/>
        </authorList>
    </citation>
    <scope>NUCLEOTIDE SEQUENCE [LARGE SCALE GENOMIC DNA]</scope>
    <source>
        <strain evidence="3 4">DSM 25027</strain>
    </source>
</reference>
<dbReference type="Pfam" id="PF03881">
    <property type="entry name" value="Fructosamin_kin"/>
    <property type="match status" value="1"/>
</dbReference>
<accession>A0A2T0MCA9</accession>
<sequence length="290" mass="32779">MIVRPELKSHLETVLGSPIKGSKSVSGGDIANAYVIEIASNRFFLKTSSKPWAEQLFISESRNLKQLEATHTIKVPKVYAEGIFDQTGYLILEFIESKTPNSSDFERLGHELAELHLVPQPDVFGFQFDNYIGHLSQNNTIEKDWSVFYVQHRIIPQIQMAKEKGLFSKGDIPPRENLEKTCTSLIGQVKPAILHGDLWGGNFLIAKDGTPVLIDPSTYIGHSEVDLAMSRLFGGFGPSFYSAYHKLILPHPKQKELTELYQLYYLLVHLNLFGSSYRTSVLATINKYFR</sequence>
<dbReference type="PANTHER" id="PTHR12149">
    <property type="entry name" value="FRUCTOSAMINE 3 KINASE-RELATED PROTEIN"/>
    <property type="match status" value="1"/>
</dbReference>
<dbReference type="EMBL" id="PVYX01000002">
    <property type="protein sequence ID" value="PRX55133.1"/>
    <property type="molecule type" value="Genomic_DNA"/>
</dbReference>
<gene>
    <name evidence="3" type="ORF">CLV81_3539</name>
</gene>
<evidence type="ECO:0000313" key="4">
    <source>
        <dbReference type="Proteomes" id="UP000237640"/>
    </source>
</evidence>
<dbReference type="Proteomes" id="UP000237640">
    <property type="component" value="Unassembled WGS sequence"/>
</dbReference>
<keyword evidence="4" id="KW-1185">Reference proteome</keyword>
<dbReference type="PANTHER" id="PTHR12149:SF8">
    <property type="entry name" value="PROTEIN-RIBULOSAMINE 3-KINASE"/>
    <property type="match status" value="1"/>
</dbReference>
<dbReference type="Gene3D" id="3.90.1200.10">
    <property type="match status" value="1"/>
</dbReference>
<dbReference type="SUPFAM" id="SSF56112">
    <property type="entry name" value="Protein kinase-like (PK-like)"/>
    <property type="match status" value="1"/>
</dbReference>
<proteinExistence type="inferred from homology"/>
<organism evidence="3 4">
    <name type="scientific">Flagellimonas meridianipacifica</name>
    <dbReference type="NCBI Taxonomy" id="1080225"/>
    <lineage>
        <taxon>Bacteria</taxon>
        <taxon>Pseudomonadati</taxon>
        <taxon>Bacteroidota</taxon>
        <taxon>Flavobacteriia</taxon>
        <taxon>Flavobacteriales</taxon>
        <taxon>Flavobacteriaceae</taxon>
        <taxon>Flagellimonas</taxon>
    </lineage>
</organism>
<dbReference type="GO" id="GO:0016301">
    <property type="term" value="F:kinase activity"/>
    <property type="evidence" value="ECO:0007669"/>
    <property type="project" value="UniProtKB-UniRule"/>
</dbReference>
<protein>
    <submittedName>
        <fullName evidence="3">Fructosamine-3-kinase</fullName>
    </submittedName>
</protein>
<evidence type="ECO:0000313" key="3">
    <source>
        <dbReference type="EMBL" id="PRX55133.1"/>
    </source>
</evidence>
<name>A0A2T0MCA9_9FLAO</name>
<dbReference type="Gene3D" id="3.30.200.20">
    <property type="entry name" value="Phosphorylase Kinase, domain 1"/>
    <property type="match status" value="1"/>
</dbReference>
<dbReference type="InterPro" id="IPR011009">
    <property type="entry name" value="Kinase-like_dom_sf"/>
</dbReference>
<comment type="similarity">
    <text evidence="1 2">Belongs to the fructosamine kinase family.</text>
</comment>
<keyword evidence="2" id="KW-0808">Transferase</keyword>
<evidence type="ECO:0000256" key="1">
    <source>
        <dbReference type="ARBA" id="ARBA00009460"/>
    </source>
</evidence>
<keyword evidence="2 3" id="KW-0418">Kinase</keyword>
<dbReference type="AlphaFoldDB" id="A0A2T0MCA9"/>
<dbReference type="PIRSF" id="PIRSF006221">
    <property type="entry name" value="Ketosamine-3-kinase"/>
    <property type="match status" value="1"/>
</dbReference>
<comment type="caution">
    <text evidence="3">The sequence shown here is derived from an EMBL/GenBank/DDBJ whole genome shotgun (WGS) entry which is preliminary data.</text>
</comment>